<dbReference type="AlphaFoldDB" id="A0A1H8LCT0"/>
<dbReference type="RefSeq" id="WP_089675625.1">
    <property type="nucleotide sequence ID" value="NZ_FODB01000039.1"/>
</dbReference>
<name>A0A1H8LCT0_9GAMM</name>
<accession>A0A1H8LCT0</accession>
<dbReference type="STRING" id="77097.SAMN04490369_103924"/>
<evidence type="ECO:0000313" key="1">
    <source>
        <dbReference type="EMBL" id="SEO02941.1"/>
    </source>
</evidence>
<dbReference type="InterPro" id="IPR021398">
    <property type="entry name" value="DUF3037"/>
</dbReference>
<dbReference type="Proteomes" id="UP000199493">
    <property type="component" value="Unassembled WGS sequence"/>
</dbReference>
<evidence type="ECO:0000313" key="2">
    <source>
        <dbReference type="Proteomes" id="UP000199493"/>
    </source>
</evidence>
<sequence>MKNELTRIEQLATSQTAWTDGLFQKLTRPRETLFQFSDPGVVLTDDPAKTLTDLYKHYFEHLFVTPQYPV</sequence>
<dbReference type="EMBL" id="FODB01000039">
    <property type="protein sequence ID" value="SEO02941.1"/>
    <property type="molecule type" value="Genomic_DNA"/>
</dbReference>
<dbReference type="Pfam" id="PF11236">
    <property type="entry name" value="DUF3037"/>
    <property type="match status" value="1"/>
</dbReference>
<protein>
    <submittedName>
        <fullName evidence="1">Uncharacterized protein</fullName>
    </submittedName>
</protein>
<organism evidence="1 2">
    <name type="scientific">Vreelandella aquamarina</name>
    <dbReference type="NCBI Taxonomy" id="77097"/>
    <lineage>
        <taxon>Bacteria</taxon>
        <taxon>Pseudomonadati</taxon>
        <taxon>Pseudomonadota</taxon>
        <taxon>Gammaproteobacteria</taxon>
        <taxon>Oceanospirillales</taxon>
        <taxon>Halomonadaceae</taxon>
        <taxon>Vreelandella</taxon>
    </lineage>
</organism>
<reference evidence="1 2" key="1">
    <citation type="submission" date="2016-10" db="EMBL/GenBank/DDBJ databases">
        <authorList>
            <person name="de Groot N.N."/>
        </authorList>
    </citation>
    <scope>NUCLEOTIDE SEQUENCE [LARGE SCALE GENOMIC DNA]</scope>
    <source>
        <strain evidence="1 2">558</strain>
    </source>
</reference>
<proteinExistence type="predicted"/>
<gene>
    <name evidence="1" type="ORF">SAMN04490369_103924</name>
</gene>